<protein>
    <submittedName>
        <fullName evidence="5">Lsr2 family protein</fullName>
    </submittedName>
</protein>
<accession>A0A545AND4</accession>
<organism evidence="5 6">
    <name type="scientific">Cryptosporangium phraense</name>
    <dbReference type="NCBI Taxonomy" id="2593070"/>
    <lineage>
        <taxon>Bacteria</taxon>
        <taxon>Bacillati</taxon>
        <taxon>Actinomycetota</taxon>
        <taxon>Actinomycetes</taxon>
        <taxon>Cryptosporangiales</taxon>
        <taxon>Cryptosporangiaceae</taxon>
        <taxon>Cryptosporangium</taxon>
    </lineage>
</organism>
<dbReference type="RefSeq" id="WP_142706716.1">
    <property type="nucleotide sequence ID" value="NZ_VIRS01000016.1"/>
</dbReference>
<dbReference type="Pfam" id="PF11774">
    <property type="entry name" value="Lsr2"/>
    <property type="match status" value="1"/>
</dbReference>
<evidence type="ECO:0000256" key="2">
    <source>
        <dbReference type="SAM" id="MobiDB-lite"/>
    </source>
</evidence>
<feature type="region of interest" description="Disordered" evidence="2">
    <location>
        <begin position="62"/>
        <end position="84"/>
    </location>
</feature>
<feature type="domain" description="Lsr2 dimerization" evidence="3">
    <location>
        <begin position="1"/>
        <end position="58"/>
    </location>
</feature>
<keyword evidence="1" id="KW-0238">DNA-binding</keyword>
<sequence>MARKVEVLLVDDIDGSTAEETMTFSLDGTNYEIDLSADNAGALRDELARYVAVARKTGKSTGSARARAAAALPKAPIGKADREQNQAIRDWANRNGLQVSARGRIPADVVEKYHAAS</sequence>
<dbReference type="InterPro" id="IPR055370">
    <property type="entry name" value="Lsr2_DNA-bd"/>
</dbReference>
<dbReference type="Gene3D" id="3.30.60.230">
    <property type="entry name" value="Lsr2, dimerization domain"/>
    <property type="match status" value="1"/>
</dbReference>
<dbReference type="InterPro" id="IPR024412">
    <property type="entry name" value="Lsr2_dim_dom"/>
</dbReference>
<dbReference type="GO" id="GO:0016746">
    <property type="term" value="F:acyltransferase activity"/>
    <property type="evidence" value="ECO:0007669"/>
    <property type="project" value="InterPro"/>
</dbReference>
<reference evidence="5 6" key="1">
    <citation type="submission" date="2019-07" db="EMBL/GenBank/DDBJ databases">
        <title>Cryptosporangium phraense sp. nov., isolated from plant litter.</title>
        <authorList>
            <person name="Suriyachadkun C."/>
        </authorList>
    </citation>
    <scope>NUCLEOTIDE SEQUENCE [LARGE SCALE GENOMIC DNA]</scope>
    <source>
        <strain evidence="5 6">A-T 5661</strain>
    </source>
</reference>
<dbReference type="EMBL" id="VIRS01000016">
    <property type="protein sequence ID" value="TQS42842.1"/>
    <property type="molecule type" value="Genomic_DNA"/>
</dbReference>
<dbReference type="InParanoid" id="A0A545AND4"/>
<dbReference type="Pfam" id="PF23359">
    <property type="entry name" value="Lsr2_DNA-bd"/>
    <property type="match status" value="1"/>
</dbReference>
<feature type="domain" description="Lsr2 DNA-binding" evidence="4">
    <location>
        <begin position="80"/>
        <end position="116"/>
    </location>
</feature>
<evidence type="ECO:0000313" key="6">
    <source>
        <dbReference type="Proteomes" id="UP000317982"/>
    </source>
</evidence>
<dbReference type="InterPro" id="IPR036625">
    <property type="entry name" value="E3-bd_dom_sf"/>
</dbReference>
<evidence type="ECO:0000256" key="1">
    <source>
        <dbReference type="ARBA" id="ARBA00023125"/>
    </source>
</evidence>
<evidence type="ECO:0000313" key="5">
    <source>
        <dbReference type="EMBL" id="TQS42842.1"/>
    </source>
</evidence>
<dbReference type="InterPro" id="IPR042261">
    <property type="entry name" value="Lsr2-like_dimerization"/>
</dbReference>
<dbReference type="AlphaFoldDB" id="A0A545AND4"/>
<dbReference type="Gene3D" id="4.10.320.10">
    <property type="entry name" value="E3-binding domain"/>
    <property type="match status" value="1"/>
</dbReference>
<keyword evidence="6" id="KW-1185">Reference proteome</keyword>
<name>A0A545AND4_9ACTN</name>
<evidence type="ECO:0000259" key="3">
    <source>
        <dbReference type="Pfam" id="PF11774"/>
    </source>
</evidence>
<proteinExistence type="predicted"/>
<gene>
    <name evidence="5" type="ORF">FL583_22595</name>
</gene>
<dbReference type="OrthoDB" id="4113332at2"/>
<dbReference type="GO" id="GO:0003677">
    <property type="term" value="F:DNA binding"/>
    <property type="evidence" value="ECO:0007669"/>
    <property type="project" value="UniProtKB-KW"/>
</dbReference>
<comment type="caution">
    <text evidence="5">The sequence shown here is derived from an EMBL/GenBank/DDBJ whole genome shotgun (WGS) entry which is preliminary data.</text>
</comment>
<evidence type="ECO:0000259" key="4">
    <source>
        <dbReference type="Pfam" id="PF23359"/>
    </source>
</evidence>
<dbReference type="Proteomes" id="UP000317982">
    <property type="component" value="Unassembled WGS sequence"/>
</dbReference>